<comment type="subunit">
    <text evidence="1">Homodimer.</text>
</comment>
<dbReference type="FunFam" id="3.40.30.10:FF:000034">
    <property type="entry name" value="glutathione S-transferase 1"/>
    <property type="match status" value="1"/>
</dbReference>
<dbReference type="CDD" id="cd03177">
    <property type="entry name" value="GST_C_Delta_Epsilon"/>
    <property type="match status" value="1"/>
</dbReference>
<dbReference type="PANTHER" id="PTHR43969">
    <property type="entry name" value="GLUTATHIONE S TRANSFERASE D10, ISOFORM A-RELATED"/>
    <property type="match status" value="1"/>
</dbReference>
<evidence type="ECO:0000259" key="3">
    <source>
        <dbReference type="PROSITE" id="PS50405"/>
    </source>
</evidence>
<dbReference type="GO" id="GO:0006749">
    <property type="term" value="P:glutathione metabolic process"/>
    <property type="evidence" value="ECO:0007669"/>
    <property type="project" value="TreeGrafter"/>
</dbReference>
<feature type="domain" description="GST C-terminal" evidence="3">
    <location>
        <begin position="86"/>
        <end position="210"/>
    </location>
</feature>
<dbReference type="OrthoDB" id="2309723at2759"/>
<proteinExistence type="predicted"/>
<dbReference type="InterPro" id="IPR004046">
    <property type="entry name" value="GST_C"/>
</dbReference>
<dbReference type="InterPro" id="IPR036249">
    <property type="entry name" value="Thioredoxin-like_sf"/>
</dbReference>
<dbReference type="SUPFAM" id="SSF47616">
    <property type="entry name" value="GST C-terminal domain-like"/>
    <property type="match status" value="1"/>
</dbReference>
<evidence type="ECO:0000313" key="5">
    <source>
        <dbReference type="Proteomes" id="UP000639338"/>
    </source>
</evidence>
<name>A0A834Y0X2_APHGI</name>
<reference evidence="4 5" key="1">
    <citation type="submission" date="2020-08" db="EMBL/GenBank/DDBJ databases">
        <title>Aphidius gifuensis genome sequencing and assembly.</title>
        <authorList>
            <person name="Du Z."/>
        </authorList>
    </citation>
    <scope>NUCLEOTIDE SEQUENCE [LARGE SCALE GENOMIC DNA]</scope>
    <source>
        <strain evidence="4">YNYX2018</strain>
        <tissue evidence="4">Adults</tissue>
    </source>
</reference>
<dbReference type="CDD" id="cd03045">
    <property type="entry name" value="GST_N_Delta_Epsilon"/>
    <property type="match status" value="1"/>
</dbReference>
<protein>
    <recommendedName>
        <fullName evidence="6">Glutathione S-transferase</fullName>
    </recommendedName>
</protein>
<accession>A0A834Y0X2</accession>
<evidence type="ECO:0000313" key="4">
    <source>
        <dbReference type="EMBL" id="KAF7995019.1"/>
    </source>
</evidence>
<dbReference type="Gene3D" id="3.40.30.10">
    <property type="entry name" value="Glutaredoxin"/>
    <property type="match status" value="1"/>
</dbReference>
<organism evidence="4 5">
    <name type="scientific">Aphidius gifuensis</name>
    <name type="common">Parasitoid wasp</name>
    <dbReference type="NCBI Taxonomy" id="684658"/>
    <lineage>
        <taxon>Eukaryota</taxon>
        <taxon>Metazoa</taxon>
        <taxon>Ecdysozoa</taxon>
        <taxon>Arthropoda</taxon>
        <taxon>Hexapoda</taxon>
        <taxon>Insecta</taxon>
        <taxon>Pterygota</taxon>
        <taxon>Neoptera</taxon>
        <taxon>Endopterygota</taxon>
        <taxon>Hymenoptera</taxon>
        <taxon>Apocrita</taxon>
        <taxon>Ichneumonoidea</taxon>
        <taxon>Braconidae</taxon>
        <taxon>Aphidiinae</taxon>
        <taxon>Aphidius</taxon>
    </lineage>
</organism>
<dbReference type="Pfam" id="PF13417">
    <property type="entry name" value="GST_N_3"/>
    <property type="match status" value="1"/>
</dbReference>
<dbReference type="InterPro" id="IPR010987">
    <property type="entry name" value="Glutathione-S-Trfase_C-like"/>
</dbReference>
<dbReference type="InterPro" id="IPR036282">
    <property type="entry name" value="Glutathione-S-Trfase_C_sf"/>
</dbReference>
<dbReference type="EMBL" id="JACMRX010000002">
    <property type="protein sequence ID" value="KAF7995019.1"/>
    <property type="molecule type" value="Genomic_DNA"/>
</dbReference>
<keyword evidence="5" id="KW-1185">Reference proteome</keyword>
<feature type="domain" description="GST N-terminal" evidence="2">
    <location>
        <begin position="1"/>
        <end position="79"/>
    </location>
</feature>
<dbReference type="AlphaFoldDB" id="A0A834Y0X2"/>
<dbReference type="PROSITE" id="PS50405">
    <property type="entry name" value="GST_CTER"/>
    <property type="match status" value="1"/>
</dbReference>
<dbReference type="PANTHER" id="PTHR43969:SF9">
    <property type="entry name" value="GLUTATHIONE S TRANSFERASE D10, ISOFORM A-RELATED"/>
    <property type="match status" value="1"/>
</dbReference>
<gene>
    <name evidence="4" type="ORF">HCN44_004491</name>
</gene>
<dbReference type="SFLD" id="SFLDG01153">
    <property type="entry name" value="Main.4:_Theta-like"/>
    <property type="match status" value="1"/>
</dbReference>
<dbReference type="SUPFAM" id="SSF52833">
    <property type="entry name" value="Thioredoxin-like"/>
    <property type="match status" value="1"/>
</dbReference>
<dbReference type="FunFam" id="1.20.1050.10:FF:000007">
    <property type="entry name" value="Glutathione S-transferase 1-1"/>
    <property type="match status" value="1"/>
</dbReference>
<dbReference type="SFLD" id="SFLDS00019">
    <property type="entry name" value="Glutathione_Transferase_(cytos"/>
    <property type="match status" value="1"/>
</dbReference>
<evidence type="ECO:0000256" key="1">
    <source>
        <dbReference type="ARBA" id="ARBA00011738"/>
    </source>
</evidence>
<dbReference type="GO" id="GO:0004364">
    <property type="term" value="F:glutathione transferase activity"/>
    <property type="evidence" value="ECO:0007669"/>
    <property type="project" value="TreeGrafter"/>
</dbReference>
<dbReference type="Gene3D" id="1.20.1050.10">
    <property type="match status" value="1"/>
</dbReference>
<dbReference type="InterPro" id="IPR040079">
    <property type="entry name" value="Glutathione_S-Trfase"/>
</dbReference>
<dbReference type="PROSITE" id="PS50404">
    <property type="entry name" value="GST_NTER"/>
    <property type="match status" value="1"/>
</dbReference>
<dbReference type="SFLD" id="SFLDG00358">
    <property type="entry name" value="Main_(cytGST)"/>
    <property type="match status" value="1"/>
</dbReference>
<dbReference type="InterPro" id="IPR004045">
    <property type="entry name" value="Glutathione_S-Trfase_N"/>
</dbReference>
<dbReference type="Pfam" id="PF14497">
    <property type="entry name" value="GST_C_3"/>
    <property type="match status" value="1"/>
</dbReference>
<evidence type="ECO:0008006" key="6">
    <source>
        <dbReference type="Google" id="ProtNLM"/>
    </source>
</evidence>
<sequence length="217" mass="24342">MVIDMYYHPMSSPCRAVMLTAEALGINFNYKIVDLLAGEKLTPEINPQETIPFMVDDDYSLSESRAIMCYLADQYGNQNTKLYPKSIRARALVHQRMHFDASTLYTAISNYYYPVVFRGQTEYVEANYEKMKDAFGILEKFLEDQATDFCAGSDLTIADLALIATVSTAEAFGFELDEYKKVAEWADKVKSSAPGYGNACDEGLEILKGLMAETSVE</sequence>
<dbReference type="Proteomes" id="UP000639338">
    <property type="component" value="Unassembled WGS sequence"/>
</dbReference>
<evidence type="ECO:0000259" key="2">
    <source>
        <dbReference type="PROSITE" id="PS50404"/>
    </source>
</evidence>
<comment type="caution">
    <text evidence="4">The sequence shown here is derived from an EMBL/GenBank/DDBJ whole genome shotgun (WGS) entry which is preliminary data.</text>
</comment>